<name>A0ABT6PDH5_9STRE</name>
<keyword evidence="2" id="KW-1185">Reference proteome</keyword>
<evidence type="ECO:0000313" key="2">
    <source>
        <dbReference type="Proteomes" id="UP001160991"/>
    </source>
</evidence>
<dbReference type="RefSeq" id="WP_248034151.1">
    <property type="nucleotide sequence ID" value="NZ_JARZZP010000004.1"/>
</dbReference>
<comment type="caution">
    <text evidence="1">The sequence shown here is derived from an EMBL/GenBank/DDBJ whole genome shotgun (WGS) entry which is preliminary data.</text>
</comment>
<proteinExistence type="predicted"/>
<accession>A0ABT6PDH5</accession>
<dbReference type="Proteomes" id="UP001160991">
    <property type="component" value="Unassembled WGS sequence"/>
</dbReference>
<dbReference type="EMBL" id="JARZZP010000004">
    <property type="protein sequence ID" value="MDI1473670.1"/>
    <property type="molecule type" value="Genomic_DNA"/>
</dbReference>
<protein>
    <submittedName>
        <fullName evidence="1">Uncharacterized protein</fullName>
    </submittedName>
</protein>
<reference evidence="1" key="1">
    <citation type="submission" date="2023-04" db="EMBL/GenBank/DDBJ databases">
        <title>A new Streptococcus species isolated from the patient with bacteremia.</title>
        <authorList>
            <person name="Chen Y.-S."/>
            <person name="Lee C.-Y."/>
            <person name="Chan C.-K."/>
        </authorList>
    </citation>
    <scope>NUCLEOTIDE SEQUENCE</scope>
    <source>
        <strain evidence="1">ST22-14</strain>
    </source>
</reference>
<gene>
    <name evidence="1" type="ORF">QEZ38_03065</name>
</gene>
<organism evidence="1 2">
    <name type="scientific">Streptococcus taonis</name>
    <dbReference type="NCBI Taxonomy" id="3041623"/>
    <lineage>
        <taxon>Bacteria</taxon>
        <taxon>Bacillati</taxon>
        <taxon>Bacillota</taxon>
        <taxon>Bacilli</taxon>
        <taxon>Lactobacillales</taxon>
        <taxon>Streptococcaceae</taxon>
        <taxon>Streptococcus</taxon>
    </lineage>
</organism>
<evidence type="ECO:0000313" key="1">
    <source>
        <dbReference type="EMBL" id="MDI1473670.1"/>
    </source>
</evidence>
<sequence length="252" mass="28987">MKVCRVIKLFTDTISSEYMDFAFQIAHETQDADIVQIFDGTQTFNLSVNYIKYLSFVSKKYSELYNKEYELDGYGIYQVFDSKLSKEVSYRSCGIWSADDFNHYVFLSKKGMMEILINVSLTFKFEKTATELQKISGVPLKISEVGNIEEGLYYVEASLTNDGELYLKISDKLIKCDDYVAFRLIDEGLDLRSIESEYELDIATIHPENHFVYQVLNGGFMGLAQSILSSYKVINTLNYNAYLLVYESDAQD</sequence>